<dbReference type="RefSeq" id="WP_377862430.1">
    <property type="nucleotide sequence ID" value="NZ_JBHLZU010000036.1"/>
</dbReference>
<dbReference type="EMBL" id="JBHLZU010000036">
    <property type="protein sequence ID" value="MFB9909522.1"/>
    <property type="molecule type" value="Genomic_DNA"/>
</dbReference>
<reference evidence="4 5" key="1">
    <citation type="submission" date="2024-09" db="EMBL/GenBank/DDBJ databases">
        <authorList>
            <person name="Sun Q."/>
            <person name="Mori K."/>
        </authorList>
    </citation>
    <scope>NUCLEOTIDE SEQUENCE [LARGE SCALE GENOMIC DNA]</scope>
    <source>
        <strain evidence="4 5">TBRC 7907</strain>
    </source>
</reference>
<dbReference type="PROSITE" id="PS51257">
    <property type="entry name" value="PROKAR_LIPOPROTEIN"/>
    <property type="match status" value="1"/>
</dbReference>
<feature type="region of interest" description="Disordered" evidence="1">
    <location>
        <begin position="26"/>
        <end position="51"/>
    </location>
</feature>
<dbReference type="InterPro" id="IPR024520">
    <property type="entry name" value="DUF3558"/>
</dbReference>
<protein>
    <submittedName>
        <fullName evidence="4">DUF3558 family protein</fullName>
    </submittedName>
</protein>
<dbReference type="Pfam" id="PF12079">
    <property type="entry name" value="DUF3558"/>
    <property type="match status" value="1"/>
</dbReference>
<evidence type="ECO:0000313" key="5">
    <source>
        <dbReference type="Proteomes" id="UP001589693"/>
    </source>
</evidence>
<proteinExistence type="predicted"/>
<dbReference type="InterPro" id="IPR000253">
    <property type="entry name" value="FHA_dom"/>
</dbReference>
<evidence type="ECO:0000313" key="4">
    <source>
        <dbReference type="EMBL" id="MFB9909522.1"/>
    </source>
</evidence>
<organism evidence="4 5">
    <name type="scientific">Allokutzneria oryzae</name>
    <dbReference type="NCBI Taxonomy" id="1378989"/>
    <lineage>
        <taxon>Bacteria</taxon>
        <taxon>Bacillati</taxon>
        <taxon>Actinomycetota</taxon>
        <taxon>Actinomycetes</taxon>
        <taxon>Pseudonocardiales</taxon>
        <taxon>Pseudonocardiaceae</taxon>
        <taxon>Allokutzneria</taxon>
    </lineage>
</organism>
<accession>A0ABV6A8Q0</accession>
<dbReference type="Proteomes" id="UP001589693">
    <property type="component" value="Unassembled WGS sequence"/>
</dbReference>
<sequence length="219" mass="22702">MRKTAMVGTLLCAALLSGCTSTIVGSASAPGQAGPGGGAAAGPPAPPKPQRPVIQLGDQYPVKDWKAAGAPFDNCTTLKWEDFPEATRNPKGTPPKLEAVEPTLPYTTDCQFDNSGTITFNPDSDAPPQGKVLFVVDVVWGPEFGPQSLKNSVPVTIAGKAGGMRESTFGAAKEPYCFVVVPLAKGGAGVEVRNGRFSDKATACDIAKGLTEKLLSRVQ</sequence>
<feature type="chain" id="PRO_5045808642" evidence="2">
    <location>
        <begin position="30"/>
        <end position="219"/>
    </location>
</feature>
<gene>
    <name evidence="4" type="ORF">ACFFQA_36785</name>
</gene>
<keyword evidence="2" id="KW-0732">Signal</keyword>
<name>A0ABV6A8Q0_9PSEU</name>
<evidence type="ECO:0000259" key="3">
    <source>
        <dbReference type="PROSITE" id="PS50006"/>
    </source>
</evidence>
<dbReference type="PROSITE" id="PS50006">
    <property type="entry name" value="FHA_DOMAIN"/>
    <property type="match status" value="1"/>
</dbReference>
<feature type="signal peptide" evidence="2">
    <location>
        <begin position="1"/>
        <end position="29"/>
    </location>
</feature>
<evidence type="ECO:0000256" key="1">
    <source>
        <dbReference type="SAM" id="MobiDB-lite"/>
    </source>
</evidence>
<keyword evidence="5" id="KW-1185">Reference proteome</keyword>
<evidence type="ECO:0000256" key="2">
    <source>
        <dbReference type="SAM" id="SignalP"/>
    </source>
</evidence>
<comment type="caution">
    <text evidence="4">The sequence shown here is derived from an EMBL/GenBank/DDBJ whole genome shotgun (WGS) entry which is preliminary data.</text>
</comment>
<feature type="domain" description="FHA" evidence="3">
    <location>
        <begin position="192"/>
        <end position="219"/>
    </location>
</feature>